<feature type="region of interest" description="Disordered" evidence="1">
    <location>
        <begin position="21"/>
        <end position="69"/>
    </location>
</feature>
<dbReference type="EMBL" id="VDGE01000001">
    <property type="protein sequence ID" value="TNC78482.1"/>
    <property type="molecule type" value="Genomic_DNA"/>
</dbReference>
<evidence type="ECO:0000256" key="1">
    <source>
        <dbReference type="SAM" id="MobiDB-lite"/>
    </source>
</evidence>
<dbReference type="OrthoDB" id="9181795at2"/>
<proteinExistence type="predicted"/>
<feature type="signal peptide" evidence="2">
    <location>
        <begin position="1"/>
        <end position="20"/>
    </location>
</feature>
<accession>A0A031GHL2</accession>
<protein>
    <submittedName>
        <fullName evidence="3">Uncharacterized protein</fullName>
    </submittedName>
</protein>
<dbReference type="AlphaFoldDB" id="A0A031GHL2"/>
<sequence>MKRPLVLSVLLAGAALAAQAQPPQLGRLFLSPEQRAQLDAQRYGPPAPDPALAAPPSPPPPPPPAPPVELNGVVQRSSGRTTVWLNQEAQNEPHNHLARDKSGTPGTLTLRLSNGQVLLLKPGQRYDPASGTVTEAPP</sequence>
<feature type="compositionally biased region" description="Pro residues" evidence="1">
    <location>
        <begin position="45"/>
        <end position="67"/>
    </location>
</feature>
<keyword evidence="2" id="KW-0732">Signal</keyword>
<dbReference type="Proteomes" id="UP000305681">
    <property type="component" value="Unassembled WGS sequence"/>
</dbReference>
<evidence type="ECO:0000313" key="4">
    <source>
        <dbReference type="Proteomes" id="UP000305681"/>
    </source>
</evidence>
<feature type="chain" id="PRO_5043117721" evidence="2">
    <location>
        <begin position="21"/>
        <end position="138"/>
    </location>
</feature>
<name>A0A031GHL2_9BURK</name>
<comment type="caution">
    <text evidence="3">The sequence shown here is derived from an EMBL/GenBank/DDBJ whole genome shotgun (WGS) entry which is preliminary data.</text>
</comment>
<reference evidence="3 4" key="1">
    <citation type="submission" date="2019-06" db="EMBL/GenBank/DDBJ databases">
        <title>Genome sequence of Janthinobacterium lividum UCD_MED1.</title>
        <authorList>
            <person name="De Leon M.E."/>
            <person name="Jospin G."/>
        </authorList>
    </citation>
    <scope>NUCLEOTIDE SEQUENCE [LARGE SCALE GENOMIC DNA]</scope>
    <source>
        <strain evidence="3 4">UCD_MED1</strain>
    </source>
</reference>
<evidence type="ECO:0000256" key="2">
    <source>
        <dbReference type="SAM" id="SignalP"/>
    </source>
</evidence>
<organism evidence="3 4">
    <name type="scientific">Janthinobacterium lividum</name>
    <dbReference type="NCBI Taxonomy" id="29581"/>
    <lineage>
        <taxon>Bacteria</taxon>
        <taxon>Pseudomonadati</taxon>
        <taxon>Pseudomonadota</taxon>
        <taxon>Betaproteobacteria</taxon>
        <taxon>Burkholderiales</taxon>
        <taxon>Oxalobacteraceae</taxon>
        <taxon>Janthinobacterium</taxon>
    </lineage>
</organism>
<evidence type="ECO:0000313" key="3">
    <source>
        <dbReference type="EMBL" id="TNC78482.1"/>
    </source>
</evidence>
<gene>
    <name evidence="3" type="ORF">FHI69_04115</name>
</gene>
<dbReference type="RefSeq" id="WP_034755304.1">
    <property type="nucleotide sequence ID" value="NZ_JFYR01000023.1"/>
</dbReference>
<dbReference type="eggNOG" id="ENOG5033JIB">
    <property type="taxonomic scope" value="Bacteria"/>
</dbReference>